<comment type="caution">
    <text evidence="1">The sequence shown here is derived from an EMBL/GenBank/DDBJ whole genome shotgun (WGS) entry which is preliminary data.</text>
</comment>
<evidence type="ECO:0000313" key="1">
    <source>
        <dbReference type="EMBL" id="RVQ68737.1"/>
    </source>
</evidence>
<name>A0A437GZE7_9SPHN</name>
<sequence>MPIDEAKRRKRWLRNKRAERARKKGDPTPISPMFRRRVMWARDRRAKLAPAGAWTWKIDTVYLTDEKFKRAVELVADVWAAETLYDAQWGKGTATVAQICRMLNEMDRTHGYSAASLPKMVAQARKRVIALETHGDRWSPDQPYWPPFV</sequence>
<dbReference type="Proteomes" id="UP000283003">
    <property type="component" value="Unassembled WGS sequence"/>
</dbReference>
<evidence type="ECO:0000313" key="2">
    <source>
        <dbReference type="Proteomes" id="UP000283003"/>
    </source>
</evidence>
<accession>A0A437GZE7</accession>
<gene>
    <name evidence="1" type="ORF">EKN06_00440</name>
</gene>
<reference evidence="1 2" key="1">
    <citation type="submission" date="2018-12" db="EMBL/GenBank/DDBJ databases">
        <title>Croceicoccus ponticola sp. nov., a lipolytic bacterium isolated from seawater.</title>
        <authorList>
            <person name="Yoon J.-H."/>
        </authorList>
    </citation>
    <scope>NUCLEOTIDE SEQUENCE [LARGE SCALE GENOMIC DNA]</scope>
    <source>
        <strain evidence="1 2">GM-16</strain>
    </source>
</reference>
<dbReference type="AlphaFoldDB" id="A0A437GZE7"/>
<dbReference type="RefSeq" id="WP_127610923.1">
    <property type="nucleotide sequence ID" value="NZ_RXOL01000001.1"/>
</dbReference>
<keyword evidence="2" id="KW-1185">Reference proteome</keyword>
<dbReference type="EMBL" id="RXOL01000001">
    <property type="protein sequence ID" value="RVQ68737.1"/>
    <property type="molecule type" value="Genomic_DNA"/>
</dbReference>
<proteinExistence type="predicted"/>
<dbReference type="OrthoDB" id="9966202at2"/>
<organism evidence="1 2">
    <name type="scientific">Croceicoccus ponticola</name>
    <dbReference type="NCBI Taxonomy" id="2217664"/>
    <lineage>
        <taxon>Bacteria</taxon>
        <taxon>Pseudomonadati</taxon>
        <taxon>Pseudomonadota</taxon>
        <taxon>Alphaproteobacteria</taxon>
        <taxon>Sphingomonadales</taxon>
        <taxon>Erythrobacteraceae</taxon>
        <taxon>Croceicoccus</taxon>
    </lineage>
</organism>
<protein>
    <submittedName>
        <fullName evidence="1">Uncharacterized protein</fullName>
    </submittedName>
</protein>